<evidence type="ECO:0000256" key="2">
    <source>
        <dbReference type="ARBA" id="ARBA00023043"/>
    </source>
</evidence>
<dbReference type="RefSeq" id="XP_012205040.1">
    <property type="nucleotide sequence ID" value="XM_012349650.1"/>
</dbReference>
<accession>A0A067C0I2</accession>
<evidence type="ECO:0000313" key="6">
    <source>
        <dbReference type="Proteomes" id="UP000030745"/>
    </source>
</evidence>
<keyword evidence="1" id="KW-0677">Repeat</keyword>
<dbReference type="STRING" id="695850.A0A067C0I2"/>
<dbReference type="Pfam" id="PF12796">
    <property type="entry name" value="Ank_2"/>
    <property type="match status" value="1"/>
</dbReference>
<evidence type="ECO:0000313" key="5">
    <source>
        <dbReference type="EMBL" id="KDO24269.1"/>
    </source>
</evidence>
<gene>
    <name evidence="5" type="ORF">SPRG_09905</name>
</gene>
<feature type="compositionally biased region" description="Basic residues" evidence="4">
    <location>
        <begin position="274"/>
        <end position="286"/>
    </location>
</feature>
<name>A0A067C0I2_SAPPC</name>
<reference evidence="5 6" key="1">
    <citation type="journal article" date="2013" name="PLoS Genet.">
        <title>Distinctive expansion of potential virulence genes in the genome of the oomycete fish pathogen Saprolegnia parasitica.</title>
        <authorList>
            <person name="Jiang R.H."/>
            <person name="de Bruijn I."/>
            <person name="Haas B.J."/>
            <person name="Belmonte R."/>
            <person name="Lobach L."/>
            <person name="Christie J."/>
            <person name="van den Ackerveken G."/>
            <person name="Bottin A."/>
            <person name="Bulone V."/>
            <person name="Diaz-Moreno S.M."/>
            <person name="Dumas B."/>
            <person name="Fan L."/>
            <person name="Gaulin E."/>
            <person name="Govers F."/>
            <person name="Grenville-Briggs L.J."/>
            <person name="Horner N.R."/>
            <person name="Levin J.Z."/>
            <person name="Mammella M."/>
            <person name="Meijer H.J."/>
            <person name="Morris P."/>
            <person name="Nusbaum C."/>
            <person name="Oome S."/>
            <person name="Phillips A.J."/>
            <person name="van Rooyen D."/>
            <person name="Rzeszutek E."/>
            <person name="Saraiva M."/>
            <person name="Secombes C.J."/>
            <person name="Seidl M.F."/>
            <person name="Snel B."/>
            <person name="Stassen J.H."/>
            <person name="Sykes S."/>
            <person name="Tripathy S."/>
            <person name="van den Berg H."/>
            <person name="Vega-Arreguin J.C."/>
            <person name="Wawra S."/>
            <person name="Young S.K."/>
            <person name="Zeng Q."/>
            <person name="Dieguez-Uribeondo J."/>
            <person name="Russ C."/>
            <person name="Tyler B.M."/>
            <person name="van West P."/>
        </authorList>
    </citation>
    <scope>NUCLEOTIDE SEQUENCE [LARGE SCALE GENOMIC DNA]</scope>
    <source>
        <strain evidence="5 6">CBS 223.65</strain>
    </source>
</reference>
<dbReference type="AlphaFoldDB" id="A0A067C0I2"/>
<dbReference type="SMART" id="SM00248">
    <property type="entry name" value="ANK"/>
    <property type="match status" value="4"/>
</dbReference>
<dbReference type="EMBL" id="KK583244">
    <property type="protein sequence ID" value="KDO24269.1"/>
    <property type="molecule type" value="Genomic_DNA"/>
</dbReference>
<proteinExistence type="predicted"/>
<dbReference type="PROSITE" id="PS50297">
    <property type="entry name" value="ANK_REP_REGION"/>
    <property type="match status" value="2"/>
</dbReference>
<feature type="repeat" description="ANK" evidence="3">
    <location>
        <begin position="190"/>
        <end position="222"/>
    </location>
</feature>
<keyword evidence="2 3" id="KW-0040">ANK repeat</keyword>
<evidence type="ECO:0000256" key="3">
    <source>
        <dbReference type="PROSITE-ProRule" id="PRU00023"/>
    </source>
</evidence>
<dbReference type="KEGG" id="spar:SPRG_09905"/>
<dbReference type="Gene3D" id="1.25.40.20">
    <property type="entry name" value="Ankyrin repeat-containing domain"/>
    <property type="match status" value="2"/>
</dbReference>
<dbReference type="InterPro" id="IPR036770">
    <property type="entry name" value="Ankyrin_rpt-contain_sf"/>
</dbReference>
<feature type="region of interest" description="Disordered" evidence="4">
    <location>
        <begin position="265"/>
        <end position="301"/>
    </location>
</feature>
<dbReference type="PANTHER" id="PTHR24178">
    <property type="entry name" value="MOLTING PROTEIN MLT-4"/>
    <property type="match status" value="1"/>
</dbReference>
<feature type="non-terminal residue" evidence="5">
    <location>
        <position position="301"/>
    </location>
</feature>
<evidence type="ECO:0000256" key="1">
    <source>
        <dbReference type="ARBA" id="ARBA00022737"/>
    </source>
</evidence>
<dbReference type="VEuPathDB" id="FungiDB:SPRG_09905"/>
<protein>
    <submittedName>
        <fullName evidence="5">Uncharacterized protein</fullName>
    </submittedName>
</protein>
<dbReference type="OMA" id="VNCATNT"/>
<dbReference type="GeneID" id="24132045"/>
<dbReference type="InterPro" id="IPR002110">
    <property type="entry name" value="Ankyrin_rpt"/>
</dbReference>
<keyword evidence="6" id="KW-1185">Reference proteome</keyword>
<dbReference type="OrthoDB" id="194358at2759"/>
<feature type="repeat" description="ANK" evidence="3">
    <location>
        <begin position="112"/>
        <end position="144"/>
    </location>
</feature>
<organism evidence="5 6">
    <name type="scientific">Saprolegnia parasitica (strain CBS 223.65)</name>
    <dbReference type="NCBI Taxonomy" id="695850"/>
    <lineage>
        <taxon>Eukaryota</taxon>
        <taxon>Sar</taxon>
        <taxon>Stramenopiles</taxon>
        <taxon>Oomycota</taxon>
        <taxon>Saprolegniomycetes</taxon>
        <taxon>Saprolegniales</taxon>
        <taxon>Saprolegniaceae</taxon>
        <taxon>Saprolegnia</taxon>
    </lineage>
</organism>
<dbReference type="PROSITE" id="PS50088">
    <property type="entry name" value="ANK_REPEAT"/>
    <property type="match status" value="2"/>
</dbReference>
<evidence type="ECO:0000256" key="4">
    <source>
        <dbReference type="SAM" id="MobiDB-lite"/>
    </source>
</evidence>
<dbReference type="SUPFAM" id="SSF48403">
    <property type="entry name" value="Ankyrin repeat"/>
    <property type="match status" value="1"/>
</dbReference>
<dbReference type="Proteomes" id="UP000030745">
    <property type="component" value="Unassembled WGS sequence"/>
</dbReference>
<sequence length="301" mass="31215">MAPKLSPQALAHRLLTFADEAAITKFLAEQPVAFDEPNEQGCTLLITACAFDRAELLPFLVAKTTDYTAATHGNLNNVLHFAALSPHPTVMTTLLAANPLAFSRLLNTGNANGDTPLMVACTAKHVDGALALLGSGADPTVANQSGITALMCAARLDETEPDTAEASSRALVTALLPGMTASALDAVNSTGQSALHFAVQSRNTAVILALLQAGVNVGLRTKDGYTALEIAQAAPYFDADALLAMEAAWRALEAQLEADLLALANDEPTPAPKTSKKKKKAAKKGARATPAAINVEPATPI</sequence>